<dbReference type="Pfam" id="PF13411">
    <property type="entry name" value="MerR_1"/>
    <property type="match status" value="1"/>
</dbReference>
<feature type="domain" description="HTH merR-type" evidence="2">
    <location>
        <begin position="12"/>
        <end position="80"/>
    </location>
</feature>
<keyword evidence="4" id="KW-1185">Reference proteome</keyword>
<dbReference type="Proteomes" id="UP000255355">
    <property type="component" value="Unassembled WGS sequence"/>
</dbReference>
<dbReference type="InterPro" id="IPR009061">
    <property type="entry name" value="DNA-bd_dom_put_sf"/>
</dbReference>
<dbReference type="PANTHER" id="PTHR30204">
    <property type="entry name" value="REDOX-CYCLING DRUG-SENSING TRANSCRIPTIONAL ACTIVATOR SOXR"/>
    <property type="match status" value="1"/>
</dbReference>
<dbReference type="OrthoDB" id="9802039at2"/>
<organism evidence="3 4">
    <name type="scientific">Nocardia mexicana</name>
    <dbReference type="NCBI Taxonomy" id="279262"/>
    <lineage>
        <taxon>Bacteria</taxon>
        <taxon>Bacillati</taxon>
        <taxon>Actinomycetota</taxon>
        <taxon>Actinomycetes</taxon>
        <taxon>Mycobacteriales</taxon>
        <taxon>Nocardiaceae</taxon>
        <taxon>Nocardia</taxon>
    </lineage>
</organism>
<dbReference type="PROSITE" id="PS50937">
    <property type="entry name" value="HTH_MERR_2"/>
    <property type="match status" value="1"/>
</dbReference>
<dbReference type="Gene3D" id="1.10.1660.10">
    <property type="match status" value="1"/>
</dbReference>
<dbReference type="CDD" id="cd00592">
    <property type="entry name" value="HTH_MerR-like"/>
    <property type="match status" value="1"/>
</dbReference>
<dbReference type="PRINTS" id="PR00040">
    <property type="entry name" value="HTHMERR"/>
</dbReference>
<proteinExistence type="predicted"/>
<evidence type="ECO:0000259" key="2">
    <source>
        <dbReference type="PROSITE" id="PS50937"/>
    </source>
</evidence>
<dbReference type="EMBL" id="QQAZ01000011">
    <property type="protein sequence ID" value="RDI46299.1"/>
    <property type="molecule type" value="Genomic_DNA"/>
</dbReference>
<evidence type="ECO:0000313" key="3">
    <source>
        <dbReference type="EMBL" id="RDI46299.1"/>
    </source>
</evidence>
<dbReference type="AlphaFoldDB" id="A0A370GS97"/>
<name>A0A370GS97_9NOCA</name>
<dbReference type="SMART" id="SM00422">
    <property type="entry name" value="HTH_MERR"/>
    <property type="match status" value="1"/>
</dbReference>
<evidence type="ECO:0000313" key="4">
    <source>
        <dbReference type="Proteomes" id="UP000255355"/>
    </source>
</evidence>
<dbReference type="RefSeq" id="WP_068019406.1">
    <property type="nucleotide sequence ID" value="NZ_QQAZ01000011.1"/>
</dbReference>
<sequence>MSSAPRVRETADLSIGDLAARFGLATHVLRHWEDMGLLAPHRDPAGRRRYREADVETATLILVAKGIGLSLDEIRTLFIAAPDRGARRELLRAHQARLQEQIAQAQAALTALGHAMDCGAADMRTCPNFRDLLARALPLVGDPEQRSGPLLRALTSHEPGN</sequence>
<accession>A0A370GS97</accession>
<dbReference type="SUPFAM" id="SSF46955">
    <property type="entry name" value="Putative DNA-binding domain"/>
    <property type="match status" value="1"/>
</dbReference>
<protein>
    <submittedName>
        <fullName evidence="3">DNA-binding transcriptional MerR regulator</fullName>
    </submittedName>
</protein>
<dbReference type="PANTHER" id="PTHR30204:SF97">
    <property type="entry name" value="MERR FAMILY REGULATORY PROTEIN"/>
    <property type="match status" value="1"/>
</dbReference>
<dbReference type="GO" id="GO:0003677">
    <property type="term" value="F:DNA binding"/>
    <property type="evidence" value="ECO:0007669"/>
    <property type="project" value="UniProtKB-KW"/>
</dbReference>
<evidence type="ECO:0000256" key="1">
    <source>
        <dbReference type="ARBA" id="ARBA00023125"/>
    </source>
</evidence>
<dbReference type="InterPro" id="IPR047057">
    <property type="entry name" value="MerR_fam"/>
</dbReference>
<dbReference type="STRING" id="1210089.GCA_001613165_02845"/>
<dbReference type="InterPro" id="IPR000551">
    <property type="entry name" value="MerR-type_HTH_dom"/>
</dbReference>
<gene>
    <name evidence="3" type="ORF">DFR68_11157</name>
</gene>
<dbReference type="GO" id="GO:0003700">
    <property type="term" value="F:DNA-binding transcription factor activity"/>
    <property type="evidence" value="ECO:0007669"/>
    <property type="project" value="InterPro"/>
</dbReference>
<reference evidence="3 4" key="1">
    <citation type="submission" date="2018-07" db="EMBL/GenBank/DDBJ databases">
        <title>Genomic Encyclopedia of Type Strains, Phase IV (KMG-IV): sequencing the most valuable type-strain genomes for metagenomic binning, comparative biology and taxonomic classification.</title>
        <authorList>
            <person name="Goeker M."/>
        </authorList>
    </citation>
    <scope>NUCLEOTIDE SEQUENCE [LARGE SCALE GENOMIC DNA]</scope>
    <source>
        <strain evidence="3 4">DSM 44952</strain>
    </source>
</reference>
<comment type="caution">
    <text evidence="3">The sequence shown here is derived from an EMBL/GenBank/DDBJ whole genome shotgun (WGS) entry which is preliminary data.</text>
</comment>
<keyword evidence="1 3" id="KW-0238">DNA-binding</keyword>